<reference evidence="1 2" key="1">
    <citation type="journal article" date="2018" name="PLoS Genet.">
        <title>Population sequencing reveals clonal diversity and ancestral inbreeding in the grapevine cultivar Chardonnay.</title>
        <authorList>
            <person name="Roach M.J."/>
            <person name="Johnson D.L."/>
            <person name="Bohlmann J."/>
            <person name="van Vuuren H.J."/>
            <person name="Jones S.J."/>
            <person name="Pretorius I.S."/>
            <person name="Schmidt S.A."/>
            <person name="Borneman A.R."/>
        </authorList>
    </citation>
    <scope>NUCLEOTIDE SEQUENCE [LARGE SCALE GENOMIC DNA]</scope>
    <source>
        <strain evidence="2">cv. Chardonnay</strain>
        <tissue evidence="1">Leaf</tissue>
    </source>
</reference>
<dbReference type="EMBL" id="QGNW01000022">
    <property type="protein sequence ID" value="RVX14178.1"/>
    <property type="molecule type" value="Genomic_DNA"/>
</dbReference>
<protein>
    <submittedName>
        <fullName evidence="1">Uncharacterized protein</fullName>
    </submittedName>
</protein>
<dbReference type="Proteomes" id="UP000288805">
    <property type="component" value="Unassembled WGS sequence"/>
</dbReference>
<comment type="caution">
    <text evidence="1">The sequence shown here is derived from an EMBL/GenBank/DDBJ whole genome shotgun (WGS) entry which is preliminary data.</text>
</comment>
<dbReference type="PANTHER" id="PTHR33116:SF78">
    <property type="entry name" value="OS12G0587133 PROTEIN"/>
    <property type="match status" value="1"/>
</dbReference>
<organism evidence="1 2">
    <name type="scientific">Vitis vinifera</name>
    <name type="common">Grape</name>
    <dbReference type="NCBI Taxonomy" id="29760"/>
    <lineage>
        <taxon>Eukaryota</taxon>
        <taxon>Viridiplantae</taxon>
        <taxon>Streptophyta</taxon>
        <taxon>Embryophyta</taxon>
        <taxon>Tracheophyta</taxon>
        <taxon>Spermatophyta</taxon>
        <taxon>Magnoliopsida</taxon>
        <taxon>eudicotyledons</taxon>
        <taxon>Gunneridae</taxon>
        <taxon>Pentapetalae</taxon>
        <taxon>rosids</taxon>
        <taxon>Vitales</taxon>
        <taxon>Vitaceae</taxon>
        <taxon>Viteae</taxon>
        <taxon>Vitis</taxon>
    </lineage>
</organism>
<dbReference type="AlphaFoldDB" id="A0A438JZ24"/>
<evidence type="ECO:0000313" key="1">
    <source>
        <dbReference type="EMBL" id="RVX14178.1"/>
    </source>
</evidence>
<evidence type="ECO:0000313" key="2">
    <source>
        <dbReference type="Proteomes" id="UP000288805"/>
    </source>
</evidence>
<sequence>MRAPFGSKADNIYTVGSGSLQMVSESIPDPGVGLGAGRYNQHAFIWGKQILDAALIANEAVDSRWISWIRWCISTTNFSVLINETHSDFFHSTKGLRQGDPLSPYLFILVMEALSQLLSRTSCGGFVGGFKMGRSSGEGRDLLHLLFAISNLKVNRDKSEVIPRGRIESLEDVVSMMGYRVGKFPTSYLGLPLGASFKSSRVWDAVEERFGKRLSLWERQYLFKGRRLTLIKMELEICGKEEVLLETSHHQQKNKFGLEEGGWCSRVAKGGYGVGVWKSIRKEWEGIRCRSRFIVGNERKVKFWKDLWCKDQTLKEAFPKPILIGVRREVEDALSWKESRDDIFSVRSLYRSLMRAYSDPFPWGLIWAPMRVSVFAWEVSWNKNFDHRSAQKEGWNMPNSGFCILQLKGICLVGMVPLLWQEKKHIAVALCYSSYSMQGMAGKEMTRMIVLSCGDFFKLADFGFGIKVGILAFLGCLREALYEDQEPSYVGGCFAGYFLAQLPRECWSIGCERDFQRISRRGVLEPRSKQLTG</sequence>
<name>A0A438JZ24_VITVI</name>
<accession>A0A438JZ24</accession>
<dbReference type="PANTHER" id="PTHR33116">
    <property type="entry name" value="REVERSE TRANSCRIPTASE ZINC-BINDING DOMAIN-CONTAINING PROTEIN-RELATED-RELATED"/>
    <property type="match status" value="1"/>
</dbReference>
<proteinExistence type="predicted"/>
<gene>
    <name evidence="1" type="ORF">CK203_011235</name>
</gene>